<feature type="region of interest" description="Disordered" evidence="2">
    <location>
        <begin position="1"/>
        <end position="111"/>
    </location>
</feature>
<evidence type="ECO:0000256" key="2">
    <source>
        <dbReference type="SAM" id="MobiDB-lite"/>
    </source>
</evidence>
<gene>
    <name evidence="3" type="ORF">DBRI00130_LOCUS7748</name>
</gene>
<evidence type="ECO:0008006" key="4">
    <source>
        <dbReference type="Google" id="ProtNLM"/>
    </source>
</evidence>
<name>A0A7S4UM60_9STRA</name>
<dbReference type="PANTHER" id="PTHR19959">
    <property type="entry name" value="KINESIN LIGHT CHAIN"/>
    <property type="match status" value="1"/>
</dbReference>
<dbReference type="PANTHER" id="PTHR19959:SF119">
    <property type="entry name" value="FUNGAL LIPASE-LIKE DOMAIN-CONTAINING PROTEIN"/>
    <property type="match status" value="1"/>
</dbReference>
<dbReference type="SMART" id="SM00028">
    <property type="entry name" value="TPR"/>
    <property type="match status" value="3"/>
</dbReference>
<dbReference type="PROSITE" id="PS50005">
    <property type="entry name" value="TPR"/>
    <property type="match status" value="1"/>
</dbReference>
<proteinExistence type="predicted"/>
<dbReference type="Gene3D" id="1.25.40.10">
    <property type="entry name" value="Tetratricopeptide repeat domain"/>
    <property type="match status" value="1"/>
</dbReference>
<dbReference type="SUPFAM" id="SSF48452">
    <property type="entry name" value="TPR-like"/>
    <property type="match status" value="1"/>
</dbReference>
<evidence type="ECO:0000313" key="3">
    <source>
        <dbReference type="EMBL" id="CAE4593554.1"/>
    </source>
</evidence>
<feature type="compositionally biased region" description="Basic and acidic residues" evidence="2">
    <location>
        <begin position="59"/>
        <end position="72"/>
    </location>
</feature>
<evidence type="ECO:0000256" key="1">
    <source>
        <dbReference type="PROSITE-ProRule" id="PRU00339"/>
    </source>
</evidence>
<protein>
    <recommendedName>
        <fullName evidence="4">MalT-like TPR region domain-containing protein</fullName>
    </recommendedName>
</protein>
<dbReference type="Pfam" id="PF13424">
    <property type="entry name" value="TPR_12"/>
    <property type="match status" value="1"/>
</dbReference>
<dbReference type="AlphaFoldDB" id="A0A7S4UM60"/>
<sequence length="547" mass="61084">MPSTGTVKSLPSSTSKGVVQRSPPRGRGIGRNVKSIREVRSLSPASSRAGTARSSVRGRGREKGRVESDQRVRSLSPVSSRGEMSHSESKRGNNTRSTTKDSKRSKSYYREDRESVRKLMASYKIIVYTDVRFNETMILEEPMLRHVKLDDDINADLEQYGELAQDIKKRTKQGFDAFLDSKYDFSYHQYSIINDLKWRYYKGKHEKAADSIIRTAIVLEAQGHMESATLQKNAAMKMYKSLNVSKPKIIDVLSSLGNSCFLKKEYGNALGFYEEALRKTRKYLGASKDRTASATVNLGKTYSKLGRNDDAIRYLKQGLQLQQSSASVDKMDIAETLIELGDIYYYLRSKKEESTDSYKQAMKIYKKIGLEKDDPKMIRILNRIDGAVPDPHSGDSCFGSSCESEGENDVLRSFKFFVTSCTPENLAEASAAASLSMASSCGGLFGSLSELSAFACEKGMCYMRDSSSGAVDTVNEFMLLNGRCGEKADKKSDQEVREEIVEEDASIPEEIISTNEQIEEVQVESISIKPEGKKKHSVSKSIKFSRA</sequence>
<accession>A0A7S4UM60</accession>
<feature type="repeat" description="TPR" evidence="1">
    <location>
        <begin position="292"/>
        <end position="325"/>
    </location>
</feature>
<dbReference type="InterPro" id="IPR019734">
    <property type="entry name" value="TPR_rpt"/>
</dbReference>
<dbReference type="EMBL" id="HBNS01009626">
    <property type="protein sequence ID" value="CAE4593554.1"/>
    <property type="molecule type" value="Transcribed_RNA"/>
</dbReference>
<feature type="compositionally biased region" description="Basic and acidic residues" evidence="2">
    <location>
        <begin position="98"/>
        <end position="111"/>
    </location>
</feature>
<dbReference type="InterPro" id="IPR011990">
    <property type="entry name" value="TPR-like_helical_dom_sf"/>
</dbReference>
<feature type="compositionally biased region" description="Polar residues" evidence="2">
    <location>
        <begin position="1"/>
        <end position="17"/>
    </location>
</feature>
<reference evidence="3" key="1">
    <citation type="submission" date="2021-01" db="EMBL/GenBank/DDBJ databases">
        <authorList>
            <person name="Corre E."/>
            <person name="Pelletier E."/>
            <person name="Niang G."/>
            <person name="Scheremetjew M."/>
            <person name="Finn R."/>
            <person name="Kale V."/>
            <person name="Holt S."/>
            <person name="Cochrane G."/>
            <person name="Meng A."/>
            <person name="Brown T."/>
            <person name="Cohen L."/>
        </authorList>
    </citation>
    <scope>NUCLEOTIDE SEQUENCE</scope>
    <source>
        <strain evidence="3">GSO104</strain>
    </source>
</reference>
<keyword evidence="1" id="KW-0802">TPR repeat</keyword>
<organism evidence="3">
    <name type="scientific">Ditylum brightwellii</name>
    <dbReference type="NCBI Taxonomy" id="49249"/>
    <lineage>
        <taxon>Eukaryota</taxon>
        <taxon>Sar</taxon>
        <taxon>Stramenopiles</taxon>
        <taxon>Ochrophyta</taxon>
        <taxon>Bacillariophyta</taxon>
        <taxon>Mediophyceae</taxon>
        <taxon>Lithodesmiophycidae</taxon>
        <taxon>Lithodesmiales</taxon>
        <taxon>Lithodesmiaceae</taxon>
        <taxon>Ditylum</taxon>
    </lineage>
</organism>